<comment type="caution">
    <text evidence="2">The sequence shown here is derived from an EMBL/GenBank/DDBJ whole genome shotgun (WGS) entry which is preliminary data.</text>
</comment>
<organism evidence="2 3">
    <name type="scientific">Patella caerulea</name>
    <name type="common">Rayed Mediterranean limpet</name>
    <dbReference type="NCBI Taxonomy" id="87958"/>
    <lineage>
        <taxon>Eukaryota</taxon>
        <taxon>Metazoa</taxon>
        <taxon>Spiralia</taxon>
        <taxon>Lophotrochozoa</taxon>
        <taxon>Mollusca</taxon>
        <taxon>Gastropoda</taxon>
        <taxon>Patellogastropoda</taxon>
        <taxon>Patelloidea</taxon>
        <taxon>Patellidae</taxon>
        <taxon>Patella</taxon>
    </lineage>
</organism>
<dbReference type="EMBL" id="JAZGQO010000006">
    <property type="protein sequence ID" value="KAK6185678.1"/>
    <property type="molecule type" value="Genomic_DNA"/>
</dbReference>
<name>A0AAN8K5F9_PATCE</name>
<dbReference type="AlphaFoldDB" id="A0AAN8K5F9"/>
<evidence type="ECO:0000313" key="2">
    <source>
        <dbReference type="EMBL" id="KAK6185678.1"/>
    </source>
</evidence>
<dbReference type="Proteomes" id="UP001347796">
    <property type="component" value="Unassembled WGS sequence"/>
</dbReference>
<evidence type="ECO:0000256" key="1">
    <source>
        <dbReference type="SAM" id="Coils"/>
    </source>
</evidence>
<gene>
    <name evidence="2" type="ORF">SNE40_007858</name>
</gene>
<feature type="coiled-coil region" evidence="1">
    <location>
        <begin position="1"/>
        <end position="28"/>
    </location>
</feature>
<keyword evidence="1" id="KW-0175">Coiled coil</keyword>
<protein>
    <recommendedName>
        <fullName evidence="4">C3H1-type domain-containing protein</fullName>
    </recommendedName>
</protein>
<evidence type="ECO:0008006" key="4">
    <source>
        <dbReference type="Google" id="ProtNLM"/>
    </source>
</evidence>
<reference evidence="2 3" key="1">
    <citation type="submission" date="2024-01" db="EMBL/GenBank/DDBJ databases">
        <title>The genome of the rayed Mediterranean limpet Patella caerulea (Linnaeus, 1758).</title>
        <authorList>
            <person name="Anh-Thu Weber A."/>
            <person name="Halstead-Nussloch G."/>
        </authorList>
    </citation>
    <scope>NUCLEOTIDE SEQUENCE [LARGE SCALE GENOMIC DNA]</scope>
    <source>
        <strain evidence="2">AATW-2023a</strain>
        <tissue evidence="2">Whole specimen</tissue>
    </source>
</reference>
<evidence type="ECO:0000313" key="3">
    <source>
        <dbReference type="Proteomes" id="UP001347796"/>
    </source>
</evidence>
<keyword evidence="3" id="KW-1185">Reference proteome</keyword>
<sequence length="514" mass="58316">MKEIKDDNKSMKGEISRLNRRFDRLNEIPASHSLDSEIINDNTNSNVSRNNLFTPTRAVAASAGSKRQQAVDAVLFPTASTNTDTSTSGNTLYTADVKRREINTAYNNGMYVVTRFGYSSESLPNIETISPQLRKNILEGNDVNLASLLIPNHIPSNPTDSNYKPDPRLNRDLTMSEFVQAFGIYKSVMNEVFDRTIELDLYERDITDMGHRYNGKGFYEYHREFSAKAAAHPRVSNRKVDWSVQNNKLFCNIFANFTPNTCNHCNSVSHHTGFCPTLVENNFNNGNMRPYFTNAQNGNNSVNRYSYQPNNYKNDNQGNRANNKQFHLGKEICQNFNTEKGCYRYRCFFLHVCSSCKTEHSRAKCPASKNDGTGHNRQTNQVETAKSVKTPINMVKLEQLLEKHPDREFVSYLTNGLREGFNTGLNEVPKCSFECRNSLSAREQPDVVTALIEKEVNKGFLQGPFNSLPFAVYRVNAIGIAEGKYSKKKRLIVDLSSPHDNDDHTSIDNLINKE</sequence>
<proteinExistence type="predicted"/>
<accession>A0AAN8K5F9</accession>